<reference evidence="5 6" key="1">
    <citation type="journal article" date="2016" name="Nat. Commun.">
        <title>Thousands of microbial genomes shed light on interconnected biogeochemical processes in an aquifer system.</title>
        <authorList>
            <person name="Anantharaman K."/>
            <person name="Brown C.T."/>
            <person name="Hug L.A."/>
            <person name="Sharon I."/>
            <person name="Castelle C.J."/>
            <person name="Probst A.J."/>
            <person name="Thomas B.C."/>
            <person name="Singh A."/>
            <person name="Wilkins M.J."/>
            <person name="Karaoz U."/>
            <person name="Brodie E.L."/>
            <person name="Williams K.H."/>
            <person name="Hubbard S.S."/>
            <person name="Banfield J.F."/>
        </authorList>
    </citation>
    <scope>NUCLEOTIDE SEQUENCE [LARGE SCALE GENOMIC DNA]</scope>
</reference>
<dbReference type="PANTHER" id="PTHR11545">
    <property type="entry name" value="RIBOSOMAL PROTEIN L13"/>
    <property type="match status" value="1"/>
</dbReference>
<comment type="similarity">
    <text evidence="1 4">Belongs to the universal ribosomal protein uL13 family.</text>
</comment>
<dbReference type="Pfam" id="PF00572">
    <property type="entry name" value="Ribosomal_L13"/>
    <property type="match status" value="1"/>
</dbReference>
<keyword evidence="2 4" id="KW-0689">Ribosomal protein</keyword>
<comment type="function">
    <text evidence="4">This protein is one of the early assembly proteins of the 50S ribosomal subunit, although it is not seen to bind rRNA by itself. It is important during the early stages of 50S assembly.</text>
</comment>
<comment type="caution">
    <text evidence="5">The sequence shown here is derived from an EMBL/GenBank/DDBJ whole genome shotgun (WGS) entry which is preliminary data.</text>
</comment>
<evidence type="ECO:0000256" key="3">
    <source>
        <dbReference type="ARBA" id="ARBA00023274"/>
    </source>
</evidence>
<evidence type="ECO:0000256" key="4">
    <source>
        <dbReference type="HAMAP-Rule" id="MF_01366"/>
    </source>
</evidence>
<evidence type="ECO:0000256" key="2">
    <source>
        <dbReference type="ARBA" id="ARBA00022980"/>
    </source>
</evidence>
<accession>A0A1F7TKJ1</accession>
<dbReference type="GO" id="GO:0005840">
    <property type="term" value="C:ribosome"/>
    <property type="evidence" value="ECO:0007669"/>
    <property type="project" value="UniProtKB-KW"/>
</dbReference>
<dbReference type="GO" id="GO:0003729">
    <property type="term" value="F:mRNA binding"/>
    <property type="evidence" value="ECO:0007669"/>
    <property type="project" value="TreeGrafter"/>
</dbReference>
<dbReference type="InterPro" id="IPR005823">
    <property type="entry name" value="Ribosomal_uL13_bac-type"/>
</dbReference>
<keyword evidence="3 4" id="KW-0687">Ribonucleoprotein</keyword>
<evidence type="ECO:0000313" key="6">
    <source>
        <dbReference type="Proteomes" id="UP000177885"/>
    </source>
</evidence>
<dbReference type="InterPro" id="IPR036899">
    <property type="entry name" value="Ribosomal_uL13_sf"/>
</dbReference>
<sequence length="119" mass="12979">MAKIERAHHVLDATGQAPGRLASQIAHLLIGKHKVTFLPNVDAGDSVEVVNASKVKISGQKLEQKAYYHHTGAPGGLRTKMLSTAMVEDPTQVITRAVSRMLPKNSHRTPRLKRLTVKA</sequence>
<dbReference type="HAMAP" id="MF_01366">
    <property type="entry name" value="Ribosomal_uL13"/>
    <property type="match status" value="1"/>
</dbReference>
<dbReference type="STRING" id="1802385.A2856_02295"/>
<dbReference type="EMBL" id="MGDT01000007">
    <property type="protein sequence ID" value="OGL66500.1"/>
    <property type="molecule type" value="Genomic_DNA"/>
</dbReference>
<evidence type="ECO:0000313" key="5">
    <source>
        <dbReference type="EMBL" id="OGL66500.1"/>
    </source>
</evidence>
<dbReference type="GO" id="GO:0003735">
    <property type="term" value="F:structural constituent of ribosome"/>
    <property type="evidence" value="ECO:0007669"/>
    <property type="project" value="InterPro"/>
</dbReference>
<dbReference type="GO" id="GO:0017148">
    <property type="term" value="P:negative regulation of translation"/>
    <property type="evidence" value="ECO:0007669"/>
    <property type="project" value="TreeGrafter"/>
</dbReference>
<gene>
    <name evidence="4" type="primary">rplM</name>
    <name evidence="5" type="ORF">A2856_02295</name>
</gene>
<dbReference type="SUPFAM" id="SSF52161">
    <property type="entry name" value="Ribosomal protein L13"/>
    <property type="match status" value="1"/>
</dbReference>
<evidence type="ECO:0000256" key="1">
    <source>
        <dbReference type="ARBA" id="ARBA00006227"/>
    </source>
</evidence>
<dbReference type="GO" id="GO:0006412">
    <property type="term" value="P:translation"/>
    <property type="evidence" value="ECO:0007669"/>
    <property type="project" value="UniProtKB-UniRule"/>
</dbReference>
<dbReference type="CDD" id="cd00392">
    <property type="entry name" value="Ribosomal_L13"/>
    <property type="match status" value="1"/>
</dbReference>
<dbReference type="Gene3D" id="3.90.1180.10">
    <property type="entry name" value="Ribosomal protein L13"/>
    <property type="match status" value="1"/>
</dbReference>
<comment type="subunit">
    <text evidence="4">Part of the 50S ribosomal subunit.</text>
</comment>
<proteinExistence type="inferred from homology"/>
<dbReference type="Proteomes" id="UP000177885">
    <property type="component" value="Unassembled WGS sequence"/>
</dbReference>
<dbReference type="NCBIfam" id="TIGR01066">
    <property type="entry name" value="rplM_bact"/>
    <property type="match status" value="1"/>
</dbReference>
<name>A0A1F7TKJ1_9BACT</name>
<dbReference type="PANTHER" id="PTHR11545:SF2">
    <property type="entry name" value="LARGE RIBOSOMAL SUBUNIT PROTEIN UL13M"/>
    <property type="match status" value="1"/>
</dbReference>
<protein>
    <recommendedName>
        <fullName evidence="4">Large ribosomal subunit protein uL13</fullName>
    </recommendedName>
</protein>
<dbReference type="InterPro" id="IPR005822">
    <property type="entry name" value="Ribosomal_uL13"/>
</dbReference>
<organism evidence="5 6">
    <name type="scientific">Candidatus Uhrbacteria bacterium RIFCSPHIGHO2_01_FULL_63_20</name>
    <dbReference type="NCBI Taxonomy" id="1802385"/>
    <lineage>
        <taxon>Bacteria</taxon>
        <taxon>Candidatus Uhriibacteriota</taxon>
    </lineage>
</organism>
<dbReference type="PIRSF" id="PIRSF002181">
    <property type="entry name" value="Ribosomal_L13"/>
    <property type="match status" value="1"/>
</dbReference>
<dbReference type="AlphaFoldDB" id="A0A1F7TKJ1"/>
<dbReference type="GO" id="GO:1990904">
    <property type="term" value="C:ribonucleoprotein complex"/>
    <property type="evidence" value="ECO:0007669"/>
    <property type="project" value="UniProtKB-KW"/>
</dbReference>